<feature type="compositionally biased region" description="Basic residues" evidence="1">
    <location>
        <begin position="138"/>
        <end position="147"/>
    </location>
</feature>
<evidence type="ECO:0000256" key="1">
    <source>
        <dbReference type="SAM" id="MobiDB-lite"/>
    </source>
</evidence>
<proteinExistence type="predicted"/>
<dbReference type="HOGENOM" id="CLU_1765053_0_0_9"/>
<dbReference type="Proteomes" id="UP000002217">
    <property type="component" value="Chromosome"/>
</dbReference>
<gene>
    <name evidence="2" type="ordered locus">Dtox_3557</name>
</gene>
<dbReference type="EMBL" id="CP001720">
    <property type="protein sequence ID" value="ACV64269.1"/>
    <property type="molecule type" value="Genomic_DNA"/>
</dbReference>
<reference evidence="2 3" key="1">
    <citation type="journal article" date="2009" name="Stand. Genomic Sci.">
        <title>Complete genome sequence of Desulfotomaculum acetoxidans type strain (5575).</title>
        <authorList>
            <person name="Spring S."/>
            <person name="Lapidus A."/>
            <person name="Schroder M."/>
            <person name="Gleim D."/>
            <person name="Sims D."/>
            <person name="Meincke L."/>
            <person name="Glavina Del Rio T."/>
            <person name="Tice H."/>
            <person name="Copeland A."/>
            <person name="Cheng J.F."/>
            <person name="Lucas S."/>
            <person name="Chen F."/>
            <person name="Nolan M."/>
            <person name="Bruce D."/>
            <person name="Goodwin L."/>
            <person name="Pitluck S."/>
            <person name="Ivanova N."/>
            <person name="Mavromatis K."/>
            <person name="Mikhailova N."/>
            <person name="Pati A."/>
            <person name="Chen A."/>
            <person name="Palaniappan K."/>
            <person name="Land M."/>
            <person name="Hauser L."/>
            <person name="Chang Y.J."/>
            <person name="Jeffries C.D."/>
            <person name="Chain P."/>
            <person name="Saunders E."/>
            <person name="Brettin T."/>
            <person name="Detter J.C."/>
            <person name="Goker M."/>
            <person name="Bristow J."/>
            <person name="Eisen J.A."/>
            <person name="Markowitz V."/>
            <person name="Hugenholtz P."/>
            <person name="Kyrpides N.C."/>
            <person name="Klenk H.P."/>
            <person name="Han C."/>
        </authorList>
    </citation>
    <scope>NUCLEOTIDE SEQUENCE [LARGE SCALE GENOMIC DNA]</scope>
    <source>
        <strain evidence="3">ATCC 49208 / DSM 771 / VKM B-1644</strain>
    </source>
</reference>
<protein>
    <submittedName>
        <fullName evidence="2">Uncharacterized protein</fullName>
    </submittedName>
</protein>
<sequence length="147" mass="16498">MALAHKILRIIYDCLSKNEEFDQKKFRGTQQNNEKKAVSDSLKNESAEITDLFGASDLLESAIESDDAMLEKVEALLTTFPIISNSEPNVFETFISFVNDDLPITDSPDISLNENRNVNIKASVDAPIPTENIDKPPNKKRGRKRKS</sequence>
<evidence type="ECO:0000313" key="2">
    <source>
        <dbReference type="EMBL" id="ACV64269.1"/>
    </source>
</evidence>
<organism evidence="2 3">
    <name type="scientific">Desulfofarcimen acetoxidans (strain ATCC 49208 / DSM 771 / KCTC 5769 / VKM B-1644 / 5575)</name>
    <name type="common">Desulfotomaculum acetoxidans</name>
    <dbReference type="NCBI Taxonomy" id="485916"/>
    <lineage>
        <taxon>Bacteria</taxon>
        <taxon>Bacillati</taxon>
        <taxon>Bacillota</taxon>
        <taxon>Clostridia</taxon>
        <taxon>Eubacteriales</taxon>
        <taxon>Peptococcaceae</taxon>
        <taxon>Desulfofarcimen</taxon>
    </lineage>
</organism>
<dbReference type="AlphaFoldDB" id="C8VVY2"/>
<evidence type="ECO:0000313" key="3">
    <source>
        <dbReference type="Proteomes" id="UP000002217"/>
    </source>
</evidence>
<accession>C8VVY2</accession>
<name>C8VVY2_DESAS</name>
<dbReference type="RefSeq" id="WP_015758956.1">
    <property type="nucleotide sequence ID" value="NC_013216.1"/>
</dbReference>
<dbReference type="KEGG" id="dae:Dtox_3557"/>
<keyword evidence="3" id="KW-1185">Reference proteome</keyword>
<feature type="region of interest" description="Disordered" evidence="1">
    <location>
        <begin position="123"/>
        <end position="147"/>
    </location>
</feature>